<dbReference type="AlphaFoldDB" id="A0A022Q9X7"/>
<evidence type="ECO:0000259" key="7">
    <source>
        <dbReference type="Pfam" id="PF00931"/>
    </source>
</evidence>
<dbReference type="Gene3D" id="1.20.5.4130">
    <property type="match status" value="1"/>
</dbReference>
<evidence type="ECO:0000256" key="3">
    <source>
        <dbReference type="ARBA" id="ARBA00022737"/>
    </source>
</evidence>
<dbReference type="PANTHER" id="PTHR36766">
    <property type="entry name" value="PLANT BROAD-SPECTRUM MILDEW RESISTANCE PROTEIN RPW8"/>
    <property type="match status" value="1"/>
</dbReference>
<dbReference type="GO" id="GO:0005524">
    <property type="term" value="F:ATP binding"/>
    <property type="evidence" value="ECO:0007669"/>
    <property type="project" value="UniProtKB-KW"/>
</dbReference>
<dbReference type="Pfam" id="PF18052">
    <property type="entry name" value="Rx_N"/>
    <property type="match status" value="1"/>
</dbReference>
<evidence type="ECO:0000259" key="8">
    <source>
        <dbReference type="Pfam" id="PF18052"/>
    </source>
</evidence>
<keyword evidence="3" id="KW-0677">Repeat</keyword>
<keyword evidence="5" id="KW-0611">Plant defense</keyword>
<feature type="domain" description="Disease resistance protein At4g27190-like leucine-rich repeats" evidence="9">
    <location>
        <begin position="911"/>
        <end position="1023"/>
    </location>
</feature>
<evidence type="ECO:0000256" key="5">
    <source>
        <dbReference type="ARBA" id="ARBA00022821"/>
    </source>
</evidence>
<dbReference type="InterPro" id="IPR038005">
    <property type="entry name" value="RX-like_CC"/>
</dbReference>
<protein>
    <recommendedName>
        <fullName evidence="14">Disease resistance protein RGA3</fullName>
    </recommendedName>
</protein>
<dbReference type="Gene3D" id="1.10.10.10">
    <property type="entry name" value="Winged helix-like DNA-binding domain superfamily/Winged helix DNA-binding domain"/>
    <property type="match status" value="1"/>
</dbReference>
<dbReference type="InterPro" id="IPR057135">
    <property type="entry name" value="At4g27190-like_LRR"/>
</dbReference>
<dbReference type="InterPro" id="IPR041118">
    <property type="entry name" value="Rx_N"/>
</dbReference>
<gene>
    <name evidence="12" type="ORF">MIMGU_mgv1a018297mg</name>
</gene>
<dbReference type="InterPro" id="IPR027417">
    <property type="entry name" value="P-loop_NTPase"/>
</dbReference>
<dbReference type="Gene3D" id="3.40.50.300">
    <property type="entry name" value="P-loop containing nucleotide triphosphate hydrolases"/>
    <property type="match status" value="1"/>
</dbReference>
<name>A0A022Q9X7_ERYGU</name>
<dbReference type="PROSITE" id="PS51450">
    <property type="entry name" value="LRR"/>
    <property type="match status" value="1"/>
</dbReference>
<keyword evidence="4" id="KW-0547">Nucleotide-binding</keyword>
<evidence type="ECO:0000259" key="10">
    <source>
        <dbReference type="Pfam" id="PF23559"/>
    </source>
</evidence>
<evidence type="ECO:0000259" key="11">
    <source>
        <dbReference type="Pfam" id="PF25019"/>
    </source>
</evidence>
<feature type="domain" description="Disease resistance N-terminal" evidence="8">
    <location>
        <begin position="6"/>
        <end position="92"/>
    </location>
</feature>
<evidence type="ECO:0000313" key="13">
    <source>
        <dbReference type="Proteomes" id="UP000030748"/>
    </source>
</evidence>
<organism evidence="12 13">
    <name type="scientific">Erythranthe guttata</name>
    <name type="common">Yellow monkey flower</name>
    <name type="synonym">Mimulus guttatus</name>
    <dbReference type="NCBI Taxonomy" id="4155"/>
    <lineage>
        <taxon>Eukaryota</taxon>
        <taxon>Viridiplantae</taxon>
        <taxon>Streptophyta</taxon>
        <taxon>Embryophyta</taxon>
        <taxon>Tracheophyta</taxon>
        <taxon>Spermatophyta</taxon>
        <taxon>Magnoliopsida</taxon>
        <taxon>eudicotyledons</taxon>
        <taxon>Gunneridae</taxon>
        <taxon>Pentapetalae</taxon>
        <taxon>asterids</taxon>
        <taxon>lamiids</taxon>
        <taxon>Lamiales</taxon>
        <taxon>Phrymaceae</taxon>
        <taxon>Erythranthe</taxon>
    </lineage>
</organism>
<dbReference type="Pfam" id="PF25019">
    <property type="entry name" value="LRR_R13L1-DRL21"/>
    <property type="match status" value="1"/>
</dbReference>
<dbReference type="InterPro" id="IPR042197">
    <property type="entry name" value="Apaf_helical"/>
</dbReference>
<evidence type="ECO:0000256" key="1">
    <source>
        <dbReference type="ARBA" id="ARBA00008894"/>
    </source>
</evidence>
<feature type="domain" description="Disease resistance protein winged helix" evidence="10">
    <location>
        <begin position="419"/>
        <end position="487"/>
    </location>
</feature>
<dbReference type="Pfam" id="PF00931">
    <property type="entry name" value="NB-ARC"/>
    <property type="match status" value="1"/>
</dbReference>
<feature type="domain" description="NB-ARC" evidence="7">
    <location>
        <begin position="167"/>
        <end position="336"/>
    </location>
</feature>
<dbReference type="FunFam" id="1.10.10.10:FF:000322">
    <property type="entry name" value="Probable disease resistance protein At1g63360"/>
    <property type="match status" value="1"/>
</dbReference>
<dbReference type="InterPro" id="IPR032675">
    <property type="entry name" value="LRR_dom_sf"/>
</dbReference>
<dbReference type="InterPro" id="IPR036388">
    <property type="entry name" value="WH-like_DNA-bd_sf"/>
</dbReference>
<dbReference type="InterPro" id="IPR001611">
    <property type="entry name" value="Leu-rich_rpt"/>
</dbReference>
<sequence length="1053" mass="120398">MAEALLQVVLANLSTLIEDEFALITGVGEEMKKLSSTLSTVQAVVEDAEMKQIESKPIQDWLLKLNDLIYEIDDLLDEYATETSKLKQKNSKFGRYTPNQILFRHKIGTRINEVSEKLDEVAAERAKFHLREMAFRERPIEVAAARETGSILNESHRQVYGREEDAEKIVDILVNQVNDNDEISILPIIGVGGLGKTTFAQLVYNDRRVVDHFDVRIWVCVSDNFDLKTLVKAMIESRADCAPDLSRLDTLQRRLWELLNNKRYLLVLDDVWNEDQEKWCELKKVVACGSNGSSIIVTTRLKKVADIMRTLPSHQLTGLSKQYCWMLLRERAFGQENERFPNLEAIGKQIANKCAGVPLAAKTLGGLLRFKREEKDWNHVKESEIWELPQEEYSILPALRLSYHHLPLALRQCFAYCAIFPKGSRIKKQELIYMWMAHGYMSSRGALEAEDVGNDICDELVLRSILQYDSDADTTTLIMHDLLHDLAQSIMENKIPGAQAQRTNVRSASHSKIRQVNLRKKLVAFPTGSQSEMDMSFILKNFFRLRILDASWTGINELSSAVGNLKHLRHLNLSGTEIRSLPDSLCSLWNLHVLNLDDCEKLEVLPKKMRYLINLRHLFLENCDALREMPSKIRELTRLQTLSAFIVGRDRGQGLEELQWLKLGGNLKIHHLDRVKDPIDAKKANLGKKENLRRLFLDWGSNAEYLVRSWEEGIEMDEKLLEALEPHPNLETLLIRGFKGRCFPVWMSNSTLDKLVEIILLRCHNCLHLPQLGELPHLKKLILTHMENLEYILEEAAVVRSGNSLLSPSQPFPSLETLDLRYSPNIRGLIKEQVTMGSVKAFPNLEVLYVEGCSSLILPPLSTSFKKLKILYCGILLLASVPKADLLNLTKLFVNLEENTVGTCTLTLETLQSFTNLKSLGIYNAAGELSLPEQGLQHLTALEELYVFECPQLVELPEEIKHIPRLKTVTLQNLPKMLSSLPDWFGDMTSLEELYIDECPKLASFPTSIRRMTNLRYLTVKKCPELERRCERANGEDWHKIQHVRHLLIGEQL</sequence>
<dbReference type="Pfam" id="PF23559">
    <property type="entry name" value="WHD_DRP"/>
    <property type="match status" value="1"/>
</dbReference>
<dbReference type="Pfam" id="PF00560">
    <property type="entry name" value="LRR_1"/>
    <property type="match status" value="1"/>
</dbReference>
<dbReference type="PRINTS" id="PR00364">
    <property type="entry name" value="DISEASERSIST"/>
</dbReference>
<dbReference type="Proteomes" id="UP000030748">
    <property type="component" value="Unassembled WGS sequence"/>
</dbReference>
<evidence type="ECO:0000313" key="12">
    <source>
        <dbReference type="EMBL" id="EYU23335.1"/>
    </source>
</evidence>
<dbReference type="SUPFAM" id="SSF52540">
    <property type="entry name" value="P-loop containing nucleoside triphosphate hydrolases"/>
    <property type="match status" value="1"/>
</dbReference>
<dbReference type="EMBL" id="KI632162">
    <property type="protein sequence ID" value="EYU23335.1"/>
    <property type="molecule type" value="Genomic_DNA"/>
</dbReference>
<dbReference type="GO" id="GO:0043531">
    <property type="term" value="F:ADP binding"/>
    <property type="evidence" value="ECO:0007669"/>
    <property type="project" value="InterPro"/>
</dbReference>
<keyword evidence="6" id="KW-0067">ATP-binding</keyword>
<dbReference type="PANTHER" id="PTHR36766:SF42">
    <property type="entry name" value="NB-ARC DOMAIN DISEASE RESISTANCE PROTEIN"/>
    <property type="match status" value="1"/>
</dbReference>
<evidence type="ECO:0000256" key="2">
    <source>
        <dbReference type="ARBA" id="ARBA00022614"/>
    </source>
</evidence>
<evidence type="ECO:0000256" key="6">
    <source>
        <dbReference type="ARBA" id="ARBA00022840"/>
    </source>
</evidence>
<evidence type="ECO:0008006" key="14">
    <source>
        <dbReference type="Google" id="ProtNLM"/>
    </source>
</evidence>
<dbReference type="CDD" id="cd14798">
    <property type="entry name" value="RX-CC_like"/>
    <property type="match status" value="1"/>
</dbReference>
<evidence type="ECO:0000256" key="4">
    <source>
        <dbReference type="ARBA" id="ARBA00022741"/>
    </source>
</evidence>
<comment type="similarity">
    <text evidence="1">Belongs to the disease resistance NB-LRR family.</text>
</comment>
<dbReference type="FunFam" id="3.40.50.300:FF:001091">
    <property type="entry name" value="Probable disease resistance protein At1g61300"/>
    <property type="match status" value="1"/>
</dbReference>
<keyword evidence="2" id="KW-0433">Leucine-rich repeat</keyword>
<feature type="domain" description="R13L1/DRL21-like LRR repeat region" evidence="11">
    <location>
        <begin position="655"/>
        <end position="786"/>
    </location>
</feature>
<dbReference type="Gene3D" id="1.10.8.430">
    <property type="entry name" value="Helical domain of apoptotic protease-activating factors"/>
    <property type="match status" value="1"/>
</dbReference>
<dbReference type="InterPro" id="IPR002182">
    <property type="entry name" value="NB-ARC"/>
</dbReference>
<dbReference type="Gene3D" id="3.80.10.10">
    <property type="entry name" value="Ribonuclease Inhibitor"/>
    <property type="match status" value="3"/>
</dbReference>
<keyword evidence="13" id="KW-1185">Reference proteome</keyword>
<dbReference type="GO" id="GO:0051607">
    <property type="term" value="P:defense response to virus"/>
    <property type="evidence" value="ECO:0007669"/>
    <property type="project" value="UniProtKB-ARBA"/>
</dbReference>
<dbReference type="SUPFAM" id="SSF52047">
    <property type="entry name" value="RNI-like"/>
    <property type="match status" value="1"/>
</dbReference>
<dbReference type="Pfam" id="PF23247">
    <property type="entry name" value="LRR_RPS2"/>
    <property type="match status" value="1"/>
</dbReference>
<dbReference type="SUPFAM" id="SSF52058">
    <property type="entry name" value="L domain-like"/>
    <property type="match status" value="1"/>
</dbReference>
<proteinExistence type="inferred from homology"/>
<accession>A0A022Q9X7</accession>
<reference evidence="12 13" key="1">
    <citation type="journal article" date="2013" name="Proc. Natl. Acad. Sci. U.S.A.">
        <title>Fine-scale variation in meiotic recombination in Mimulus inferred from population shotgun sequencing.</title>
        <authorList>
            <person name="Hellsten U."/>
            <person name="Wright K.M."/>
            <person name="Jenkins J."/>
            <person name="Shu S."/>
            <person name="Yuan Y."/>
            <person name="Wessler S.R."/>
            <person name="Schmutz J."/>
            <person name="Willis J.H."/>
            <person name="Rokhsar D.S."/>
        </authorList>
    </citation>
    <scope>NUCLEOTIDE SEQUENCE [LARGE SCALE GENOMIC DNA]</scope>
    <source>
        <strain evidence="13">cv. DUN x IM62</strain>
    </source>
</reference>
<dbReference type="InterPro" id="IPR056789">
    <property type="entry name" value="LRR_R13L1-DRL21"/>
</dbReference>
<evidence type="ECO:0000259" key="9">
    <source>
        <dbReference type="Pfam" id="PF23247"/>
    </source>
</evidence>
<dbReference type="eggNOG" id="KOG4658">
    <property type="taxonomic scope" value="Eukaryota"/>
</dbReference>
<dbReference type="InterPro" id="IPR058922">
    <property type="entry name" value="WHD_DRP"/>
</dbReference>